<organism evidence="2 3">
    <name type="scientific">Streptomyces halobius</name>
    <dbReference type="NCBI Taxonomy" id="2879846"/>
    <lineage>
        <taxon>Bacteria</taxon>
        <taxon>Bacillati</taxon>
        <taxon>Actinomycetota</taxon>
        <taxon>Actinomycetes</taxon>
        <taxon>Kitasatosporales</taxon>
        <taxon>Streptomycetaceae</taxon>
        <taxon>Streptomyces</taxon>
    </lineage>
</organism>
<name>A0ABY4MFY3_9ACTN</name>
<evidence type="ECO:0000313" key="2">
    <source>
        <dbReference type="EMBL" id="UQA95276.1"/>
    </source>
</evidence>
<dbReference type="Proteomes" id="UP000830115">
    <property type="component" value="Chromosome"/>
</dbReference>
<feature type="region of interest" description="Disordered" evidence="1">
    <location>
        <begin position="65"/>
        <end position="85"/>
    </location>
</feature>
<sequence>MPSFDTDVPVLLLRPDPDPFHHGTSAAARLTGRQPGRFLLPGQPAGLRERVADKAEPARLCREPALPHPATALPGSAQQAADAAPGRLFRAENHALVSTVATAFTGRPRASPRTRYRAGATAWNG</sequence>
<gene>
    <name evidence="2" type="ORF">K9S39_28540</name>
</gene>
<keyword evidence="3" id="KW-1185">Reference proteome</keyword>
<accession>A0ABY4MFY3</accession>
<feature type="region of interest" description="Disordered" evidence="1">
    <location>
        <begin position="106"/>
        <end position="125"/>
    </location>
</feature>
<evidence type="ECO:0000256" key="1">
    <source>
        <dbReference type="SAM" id="MobiDB-lite"/>
    </source>
</evidence>
<feature type="region of interest" description="Disordered" evidence="1">
    <location>
        <begin position="15"/>
        <end position="44"/>
    </location>
</feature>
<proteinExistence type="predicted"/>
<dbReference type="EMBL" id="CP086322">
    <property type="protein sequence ID" value="UQA95276.1"/>
    <property type="molecule type" value="Genomic_DNA"/>
</dbReference>
<reference evidence="2" key="1">
    <citation type="submission" date="2021-10" db="EMBL/GenBank/DDBJ databases">
        <title>Streptomyces nigrumlapis sp.nov.,an antimicrobial producing actinobacterium isolated from Black Gobi rocks.</title>
        <authorList>
            <person name="Wen Y."/>
            <person name="Zhang W."/>
            <person name="Liu X.G."/>
        </authorList>
    </citation>
    <scope>NUCLEOTIDE SEQUENCE</scope>
    <source>
        <strain evidence="2">ST13-2-2</strain>
    </source>
</reference>
<protein>
    <submittedName>
        <fullName evidence="2">Uncharacterized protein</fullName>
    </submittedName>
</protein>
<evidence type="ECO:0000313" key="3">
    <source>
        <dbReference type="Proteomes" id="UP000830115"/>
    </source>
</evidence>
<dbReference type="RefSeq" id="WP_248866183.1">
    <property type="nucleotide sequence ID" value="NZ_CP086322.1"/>
</dbReference>